<sequence>MTSDKAHFTKLPEPIFGGDSIRDRLNDEYLDGIENYIDELHAHLLTIQKDETDARGEFAEDLKKLASAKPGKKRTNDETQYQQMFQSRMKKIKSRRKHFRQMLFDAFDERKKLIESMGLQKREEEVLRRKLQKLVALDNEPVEKAPNLVDLFFWVYLIFQVITCVIYWVACDYSDDTNSPPNMGYTHRSANWYTIWVHVAMLVLAGFSFFYTFMRKYAYSAISHTFLITVLAAQWTILHLIFWQNVDDGGDWARGDLTILSLIDGYYGATACLITFGFLLGKASPLQLVFLTLFEVGFYALNRFVVLMVLDAVDIGGAQTVHLFGTLFGLGVVGVQTLIGQLLQEDKERLKEFEKDKQSSYVSNIFTLLGTLIMFVMWPGWNAAYAPNGSQYRVVVNTFLAITSSCIMAFLTSRTIRAGKFLMFDIQRATLAGGIAIGSATPVVVSPGGAMVIGLVAGIVSVLGYAYVNPAIGYFKIHDHAGVLSLHGLSGLLAGVAGIISTAIACQNDYVFGQPVEELFLRGGSQAGYQVLCLIISIGIGLGGGIATGVVLFFLDMLAQYVPQVAEPEKMLYSDQRHFHVPADFERTIVPSKVR</sequence>
<evidence type="ECO:0000256" key="1">
    <source>
        <dbReference type="ARBA" id="ARBA00004141"/>
    </source>
</evidence>
<dbReference type="GO" id="GO:0008519">
    <property type="term" value="F:ammonium channel activity"/>
    <property type="evidence" value="ECO:0007669"/>
    <property type="project" value="InterPro"/>
</dbReference>
<feature type="transmembrane region" description="Helical" evidence="6">
    <location>
        <begin position="190"/>
        <end position="213"/>
    </location>
</feature>
<dbReference type="InterPro" id="IPR029020">
    <property type="entry name" value="Ammonium/urea_transptr"/>
</dbReference>
<evidence type="ECO:0000256" key="2">
    <source>
        <dbReference type="ARBA" id="ARBA00011036"/>
    </source>
</evidence>
<evidence type="ECO:0000313" key="9">
    <source>
        <dbReference type="Proteomes" id="UP000011083"/>
    </source>
</evidence>
<dbReference type="PRINTS" id="PR00342">
    <property type="entry name" value="RHESUSRHD"/>
</dbReference>
<feature type="transmembrane region" description="Helical" evidence="6">
    <location>
        <begin position="151"/>
        <end position="170"/>
    </location>
</feature>
<feature type="transmembrane region" description="Helical" evidence="6">
    <location>
        <begin position="361"/>
        <end position="380"/>
    </location>
</feature>
<organism evidence="8 9">
    <name type="scientific">Acanthamoeba castellanii (strain ATCC 30010 / Neff)</name>
    <dbReference type="NCBI Taxonomy" id="1257118"/>
    <lineage>
        <taxon>Eukaryota</taxon>
        <taxon>Amoebozoa</taxon>
        <taxon>Discosea</taxon>
        <taxon>Longamoebia</taxon>
        <taxon>Centramoebida</taxon>
        <taxon>Acanthamoebidae</taxon>
        <taxon>Acanthamoeba</taxon>
    </lineage>
</organism>
<feature type="transmembrane region" description="Helical" evidence="6">
    <location>
        <begin position="450"/>
        <end position="468"/>
    </location>
</feature>
<protein>
    <submittedName>
        <fullName evidence="8">Ammonium transporter, putative</fullName>
    </submittedName>
</protein>
<feature type="domain" description="Ammonium transporter AmtB-like" evidence="7">
    <location>
        <begin position="197"/>
        <end position="552"/>
    </location>
</feature>
<keyword evidence="5 6" id="KW-0472">Membrane</keyword>
<dbReference type="PANTHER" id="PTHR11730:SF60">
    <property type="entry name" value="RH50, ISOFORM D"/>
    <property type="match status" value="1"/>
</dbReference>
<name>L8GXL2_ACACF</name>
<dbReference type="RefSeq" id="XP_004339738.1">
    <property type="nucleotide sequence ID" value="XM_004339690.1"/>
</dbReference>
<dbReference type="KEGG" id="acan:ACA1_065130"/>
<dbReference type="GeneID" id="14918400"/>
<dbReference type="PANTHER" id="PTHR11730">
    <property type="entry name" value="AMMONIUM TRANSPORTER"/>
    <property type="match status" value="1"/>
</dbReference>
<comment type="similarity">
    <text evidence="2">Belongs to the ammonium transporter (TC 2.A.49) family. Rh subfamily.</text>
</comment>
<dbReference type="AlphaFoldDB" id="L8GXL2"/>
<evidence type="ECO:0000256" key="6">
    <source>
        <dbReference type="SAM" id="Phobius"/>
    </source>
</evidence>
<feature type="transmembrane region" description="Helical" evidence="6">
    <location>
        <begin position="423"/>
        <end position="444"/>
    </location>
</feature>
<accession>L8GXL2</accession>
<keyword evidence="4 6" id="KW-1133">Transmembrane helix</keyword>
<dbReference type="Gene3D" id="1.10.3430.10">
    <property type="entry name" value="Ammonium transporter AmtB like domains"/>
    <property type="match status" value="1"/>
</dbReference>
<keyword evidence="9" id="KW-1185">Reference proteome</keyword>
<comment type="subcellular location">
    <subcellularLocation>
        <location evidence="1">Membrane</location>
        <topology evidence="1">Multi-pass membrane protein</topology>
    </subcellularLocation>
</comment>
<dbReference type="InterPro" id="IPR002229">
    <property type="entry name" value="RhesusRHD"/>
</dbReference>
<reference evidence="8 9" key="1">
    <citation type="journal article" date="2013" name="Genome Biol.">
        <title>Genome of Acanthamoeba castellanii highlights extensive lateral gene transfer and early evolution of tyrosine kinase signaling.</title>
        <authorList>
            <person name="Clarke M."/>
            <person name="Lohan A.J."/>
            <person name="Liu B."/>
            <person name="Lagkouvardos I."/>
            <person name="Roy S."/>
            <person name="Zafar N."/>
            <person name="Bertelli C."/>
            <person name="Schilde C."/>
            <person name="Kianianmomeni A."/>
            <person name="Burglin T.R."/>
            <person name="Frech C."/>
            <person name="Turcotte B."/>
            <person name="Kopec K.O."/>
            <person name="Synnott J.M."/>
            <person name="Choo C."/>
            <person name="Paponov I."/>
            <person name="Finkler A."/>
            <person name="Soon Heng Tan C."/>
            <person name="Hutchins A.P."/>
            <person name="Weinmeier T."/>
            <person name="Rattei T."/>
            <person name="Chu J.S."/>
            <person name="Gimenez G."/>
            <person name="Irimia M."/>
            <person name="Rigden D.J."/>
            <person name="Fitzpatrick D.A."/>
            <person name="Lorenzo-Morales J."/>
            <person name="Bateman A."/>
            <person name="Chiu C.H."/>
            <person name="Tang P."/>
            <person name="Hegemann P."/>
            <person name="Fromm H."/>
            <person name="Raoult D."/>
            <person name="Greub G."/>
            <person name="Miranda-Saavedra D."/>
            <person name="Chen N."/>
            <person name="Nash P."/>
            <person name="Ginger M.L."/>
            <person name="Horn M."/>
            <person name="Schaap P."/>
            <person name="Caler L."/>
            <person name="Loftus B."/>
        </authorList>
    </citation>
    <scope>NUCLEOTIDE SEQUENCE [LARGE SCALE GENOMIC DNA]</scope>
    <source>
        <strain evidence="8 9">Neff</strain>
    </source>
</reference>
<dbReference type="Proteomes" id="UP000011083">
    <property type="component" value="Unassembled WGS sequence"/>
</dbReference>
<proteinExistence type="inferred from homology"/>
<dbReference type="InterPro" id="IPR024041">
    <property type="entry name" value="NH4_transpt_AmtB-like_dom"/>
</dbReference>
<dbReference type="GO" id="GO:0097272">
    <property type="term" value="P:ammonium homeostasis"/>
    <property type="evidence" value="ECO:0007669"/>
    <property type="project" value="TreeGrafter"/>
</dbReference>
<feature type="transmembrane region" description="Helical" evidence="6">
    <location>
        <begin position="529"/>
        <end position="555"/>
    </location>
</feature>
<dbReference type="Pfam" id="PF00909">
    <property type="entry name" value="Ammonium_transp"/>
    <property type="match status" value="1"/>
</dbReference>
<dbReference type="VEuPathDB" id="AmoebaDB:ACA1_065130"/>
<feature type="transmembrane region" description="Helical" evidence="6">
    <location>
        <begin position="263"/>
        <end position="281"/>
    </location>
</feature>
<dbReference type="GO" id="GO:0005886">
    <property type="term" value="C:plasma membrane"/>
    <property type="evidence" value="ECO:0007669"/>
    <property type="project" value="InterPro"/>
</dbReference>
<evidence type="ECO:0000256" key="4">
    <source>
        <dbReference type="ARBA" id="ARBA00022989"/>
    </source>
</evidence>
<evidence type="ECO:0000259" key="7">
    <source>
        <dbReference type="Pfam" id="PF00909"/>
    </source>
</evidence>
<gene>
    <name evidence="8" type="ORF">ACA1_065130</name>
</gene>
<feature type="transmembrane region" description="Helical" evidence="6">
    <location>
        <begin position="392"/>
        <end position="411"/>
    </location>
</feature>
<feature type="transmembrane region" description="Helical" evidence="6">
    <location>
        <begin position="480"/>
        <end position="505"/>
    </location>
</feature>
<dbReference type="SUPFAM" id="SSF111352">
    <property type="entry name" value="Ammonium transporter"/>
    <property type="match status" value="1"/>
</dbReference>
<dbReference type="EMBL" id="KB007974">
    <property type="protein sequence ID" value="ELR17725.1"/>
    <property type="molecule type" value="Genomic_DNA"/>
</dbReference>
<evidence type="ECO:0000256" key="5">
    <source>
        <dbReference type="ARBA" id="ARBA00023136"/>
    </source>
</evidence>
<feature type="transmembrane region" description="Helical" evidence="6">
    <location>
        <begin position="288"/>
        <end position="309"/>
    </location>
</feature>
<feature type="transmembrane region" description="Helical" evidence="6">
    <location>
        <begin position="225"/>
        <end position="243"/>
    </location>
</feature>
<evidence type="ECO:0000256" key="3">
    <source>
        <dbReference type="ARBA" id="ARBA00022692"/>
    </source>
</evidence>
<keyword evidence="3 6" id="KW-0812">Transmembrane</keyword>
<dbReference type="OrthoDB" id="534912at2759"/>
<feature type="transmembrane region" description="Helical" evidence="6">
    <location>
        <begin position="321"/>
        <end position="340"/>
    </location>
</feature>
<evidence type="ECO:0000313" key="8">
    <source>
        <dbReference type="EMBL" id="ELR17725.1"/>
    </source>
</evidence>